<evidence type="ECO:0000313" key="1">
    <source>
        <dbReference type="EMBL" id="BCE22986.1"/>
    </source>
</evidence>
<name>A0A809ZEN5_9BRAD</name>
<dbReference type="AlphaFoldDB" id="A0A809ZEN5"/>
<dbReference type="EMBL" id="AP023091">
    <property type="protein sequence ID" value="BCE22986.1"/>
    <property type="molecule type" value="Genomic_DNA"/>
</dbReference>
<evidence type="ECO:0000313" key="2">
    <source>
        <dbReference type="EMBL" id="BCE49250.1"/>
    </source>
</evidence>
<protein>
    <submittedName>
        <fullName evidence="2">Uncharacterized protein</fullName>
    </submittedName>
</protein>
<proteinExistence type="predicted"/>
<reference evidence="1" key="1">
    <citation type="submission" date="2020-05" db="EMBL/GenBank/DDBJ databases">
        <title>Complete genome sequence of Bradyrhizobium diazoefficiens XF1 isolated from soybean nodule.</title>
        <authorList>
            <person name="Noda R."/>
            <person name="Kakizaki K."/>
            <person name="Minamisawa K."/>
        </authorList>
    </citation>
    <scope>NUCLEOTIDE SEQUENCE</scope>
    <source>
        <strain evidence="1">XF1</strain>
    </source>
</reference>
<reference evidence="2" key="2">
    <citation type="submission" date="2020-05" db="EMBL/GenBank/DDBJ databases">
        <title>Complete genome sequence of Bradyrhizobium diazoefficiens XF4 isolated from soybean nodule.</title>
        <authorList>
            <person name="Noda R."/>
            <person name="Kakizaki K."/>
            <person name="Minamisawa K."/>
        </authorList>
    </citation>
    <scope>NUCLEOTIDE SEQUENCE</scope>
    <source>
        <strain evidence="2">XF4</strain>
    </source>
</reference>
<dbReference type="EMBL" id="AP023094">
    <property type="protein sequence ID" value="BCE49250.1"/>
    <property type="molecule type" value="Genomic_DNA"/>
</dbReference>
<organism evidence="2">
    <name type="scientific">Bradyrhizobium diazoefficiens</name>
    <dbReference type="NCBI Taxonomy" id="1355477"/>
    <lineage>
        <taxon>Bacteria</taxon>
        <taxon>Pseudomonadati</taxon>
        <taxon>Pseudomonadota</taxon>
        <taxon>Alphaproteobacteria</taxon>
        <taxon>Hyphomicrobiales</taxon>
        <taxon>Nitrobacteraceae</taxon>
        <taxon>Bradyrhizobium</taxon>
    </lineage>
</organism>
<sequence>MFAARCGAGGFVNCFGASTVTGGSVAAEPVGICDAAGPHTRTVDKTATVEGTTRLDDNLMTMSFPNPGRKCRSGKCTVTYIPDRATEG</sequence>
<gene>
    <name evidence="1" type="ORF">XF1B_56670</name>
    <name evidence="2" type="ORF">XF4B_55990</name>
</gene>
<accession>A0A809ZEN5</accession>